<dbReference type="Proteomes" id="UP001608902">
    <property type="component" value="Unassembled WGS sequence"/>
</dbReference>
<comment type="caution">
    <text evidence="2">The sequence shown here is derived from an EMBL/GenBank/DDBJ whole genome shotgun (WGS) entry which is preliminary data.</text>
</comment>
<evidence type="ECO:0000313" key="3">
    <source>
        <dbReference type="Proteomes" id="UP001608902"/>
    </source>
</evidence>
<accession>A0ABD6EMS5</accession>
<sequence>MSIYGTATTEFGRIELSVEDMDIASSSNCSQEYKSCKHSADELKGQPHQRPRPQAKLQLFEHIVTNRDMTAAKNRKKTKYINGKNEDDGKDESAVPTLLKDTAAMSMETQITCFLQKLKCFQDRLHKDNPVKAKANRRFIIGLREVRQRIECGSVKLVFLATDIDTESNKDLEKIRLFDESRAVPILYALPKRRMGKILRIHPFCSAVGILNYDGAKVCLRIS</sequence>
<dbReference type="InterPro" id="IPR029064">
    <property type="entry name" value="Ribosomal_eL30-like_sf"/>
</dbReference>
<name>A0ABD6EMS5_9BILA</name>
<dbReference type="InterPro" id="IPR004038">
    <property type="entry name" value="Ribosomal_eL8/eL30/eS12/Gad45"/>
</dbReference>
<keyword evidence="3" id="KW-1185">Reference proteome</keyword>
<dbReference type="Gene3D" id="3.30.1330.30">
    <property type="match status" value="1"/>
</dbReference>
<dbReference type="EMBL" id="JBGFUD010006722">
    <property type="protein sequence ID" value="MFH4981168.1"/>
    <property type="molecule type" value="Genomic_DNA"/>
</dbReference>
<dbReference type="AlphaFoldDB" id="A0ABD6EMS5"/>
<organism evidence="2 3">
    <name type="scientific">Gnathostoma spinigerum</name>
    <dbReference type="NCBI Taxonomy" id="75299"/>
    <lineage>
        <taxon>Eukaryota</taxon>
        <taxon>Metazoa</taxon>
        <taxon>Ecdysozoa</taxon>
        <taxon>Nematoda</taxon>
        <taxon>Chromadorea</taxon>
        <taxon>Rhabditida</taxon>
        <taxon>Spirurina</taxon>
        <taxon>Gnathostomatomorpha</taxon>
        <taxon>Gnathostomatoidea</taxon>
        <taxon>Gnathostomatidae</taxon>
        <taxon>Gnathostoma</taxon>
    </lineage>
</organism>
<gene>
    <name evidence="2" type="ORF">AB6A40_007877</name>
</gene>
<dbReference type="SUPFAM" id="SSF55315">
    <property type="entry name" value="L30e-like"/>
    <property type="match status" value="1"/>
</dbReference>
<reference evidence="2 3" key="1">
    <citation type="submission" date="2024-08" db="EMBL/GenBank/DDBJ databases">
        <title>Gnathostoma spinigerum genome.</title>
        <authorList>
            <person name="Gonzalez-Bertolin B."/>
            <person name="Monzon S."/>
            <person name="Zaballos A."/>
            <person name="Jimenez P."/>
            <person name="Dekumyoy P."/>
            <person name="Varona S."/>
            <person name="Cuesta I."/>
            <person name="Sumanam S."/>
            <person name="Adisakwattana P."/>
            <person name="Gasser R.B."/>
            <person name="Hernandez-Gonzalez A."/>
            <person name="Young N.D."/>
            <person name="Perteguer M.J."/>
        </authorList>
    </citation>
    <scope>NUCLEOTIDE SEQUENCE [LARGE SCALE GENOMIC DNA]</scope>
    <source>
        <strain evidence="2">AL3</strain>
        <tissue evidence="2">Liver</tissue>
    </source>
</reference>
<proteinExistence type="predicted"/>
<feature type="domain" description="Ribosomal protein eL8/eL30/eS12/Gadd45" evidence="1">
    <location>
        <begin position="131"/>
        <end position="219"/>
    </location>
</feature>
<protein>
    <recommendedName>
        <fullName evidence="1">Ribosomal protein eL8/eL30/eS12/Gadd45 domain-containing protein</fullName>
    </recommendedName>
</protein>
<evidence type="ECO:0000313" key="2">
    <source>
        <dbReference type="EMBL" id="MFH4981168.1"/>
    </source>
</evidence>
<dbReference type="Pfam" id="PF01248">
    <property type="entry name" value="Ribosomal_L7Ae"/>
    <property type="match status" value="1"/>
</dbReference>
<evidence type="ECO:0000259" key="1">
    <source>
        <dbReference type="Pfam" id="PF01248"/>
    </source>
</evidence>